<sequence>MSHPREPSLPMTVARRLPSFWLTMLIGWAPIVLGTVVAAATVLGDPNQLAQHAMLLITCLLPSIPLCLVQRTLWRRRTSWRRCVAALLPLSFLLAFVSTAGIVGLATQLGSHVGALHGAFRWSFVFASMDIVWFVLIALCAVYMVIGYYISMQEERLRAMAAAGLARDAELRALRYQLQPHFLFNTLNAISTLVVERRTQDATRMIARLGDFLRATLEGDGGHEVALADELSLTEHYLDIEKARLGERLAIGLQVGPDTLRAAVPCLLLQPLVENAIRHGIAPRRDGGRLDIQVNRTAERLQIHLRNDGLIAAPTDSSSSPTGSAAIGLRNVRERLQHLYANDHAFELTLAGDGSCQVRIDLPFRRMSAAPIEPPAASA</sequence>
<keyword evidence="1" id="KW-0812">Transmembrane</keyword>
<organism evidence="3 4">
    <name type="scientific">Rhodanobacter glycinis</name>
    <dbReference type="NCBI Taxonomy" id="582702"/>
    <lineage>
        <taxon>Bacteria</taxon>
        <taxon>Pseudomonadati</taxon>
        <taxon>Pseudomonadota</taxon>
        <taxon>Gammaproteobacteria</taxon>
        <taxon>Lysobacterales</taxon>
        <taxon>Rhodanobacteraceae</taxon>
        <taxon>Rhodanobacter</taxon>
    </lineage>
</organism>
<dbReference type="SUPFAM" id="SSF55874">
    <property type="entry name" value="ATPase domain of HSP90 chaperone/DNA topoisomerase II/histidine kinase"/>
    <property type="match status" value="1"/>
</dbReference>
<keyword evidence="1" id="KW-1133">Transmembrane helix</keyword>
<dbReference type="PANTHER" id="PTHR34220:SF9">
    <property type="entry name" value="SIGNAL TRANSDUCTION HISTIDINE KINASE INTERNAL REGION DOMAIN-CONTAINING PROTEIN"/>
    <property type="match status" value="1"/>
</dbReference>
<keyword evidence="4" id="KW-1185">Reference proteome</keyword>
<dbReference type="InterPro" id="IPR010559">
    <property type="entry name" value="Sig_transdc_His_kin_internal"/>
</dbReference>
<dbReference type="AlphaFoldDB" id="A0A502CFN4"/>
<comment type="caution">
    <text evidence="3">The sequence shown here is derived from an EMBL/GenBank/DDBJ whole genome shotgun (WGS) entry which is preliminary data.</text>
</comment>
<dbReference type="Gene3D" id="3.30.565.10">
    <property type="entry name" value="Histidine kinase-like ATPase, C-terminal domain"/>
    <property type="match status" value="1"/>
</dbReference>
<dbReference type="Proteomes" id="UP000319486">
    <property type="component" value="Unassembled WGS sequence"/>
</dbReference>
<dbReference type="PANTHER" id="PTHR34220">
    <property type="entry name" value="SENSOR HISTIDINE KINASE YPDA"/>
    <property type="match status" value="1"/>
</dbReference>
<evidence type="ECO:0000256" key="1">
    <source>
        <dbReference type="SAM" id="Phobius"/>
    </source>
</evidence>
<dbReference type="GO" id="GO:0000155">
    <property type="term" value="F:phosphorelay sensor kinase activity"/>
    <property type="evidence" value="ECO:0007669"/>
    <property type="project" value="InterPro"/>
</dbReference>
<dbReference type="RefSeq" id="WP_140648722.1">
    <property type="nucleotide sequence ID" value="NZ_RCZO01000001.1"/>
</dbReference>
<keyword evidence="3" id="KW-0808">Transferase</keyword>
<feature type="transmembrane region" description="Helical" evidence="1">
    <location>
        <begin position="49"/>
        <end position="69"/>
    </location>
</feature>
<keyword evidence="1" id="KW-0472">Membrane</keyword>
<accession>A0A502CFN4</accession>
<evidence type="ECO:0000259" key="2">
    <source>
        <dbReference type="Pfam" id="PF06580"/>
    </source>
</evidence>
<gene>
    <name evidence="3" type="ORF">EAH88_02835</name>
</gene>
<keyword evidence="3" id="KW-0418">Kinase</keyword>
<protein>
    <submittedName>
        <fullName evidence="3">Sensor histidine kinase</fullName>
    </submittedName>
</protein>
<name>A0A502CFN4_9GAMM</name>
<feature type="transmembrane region" description="Helical" evidence="1">
    <location>
        <begin position="90"/>
        <end position="111"/>
    </location>
</feature>
<dbReference type="InterPro" id="IPR036890">
    <property type="entry name" value="HATPase_C_sf"/>
</dbReference>
<feature type="transmembrane region" description="Helical" evidence="1">
    <location>
        <begin position="131"/>
        <end position="150"/>
    </location>
</feature>
<dbReference type="InterPro" id="IPR050640">
    <property type="entry name" value="Bact_2-comp_sensor_kinase"/>
</dbReference>
<dbReference type="EMBL" id="RCZO01000001">
    <property type="protein sequence ID" value="TPG11470.1"/>
    <property type="molecule type" value="Genomic_DNA"/>
</dbReference>
<dbReference type="GO" id="GO:0016020">
    <property type="term" value="C:membrane"/>
    <property type="evidence" value="ECO:0007669"/>
    <property type="project" value="InterPro"/>
</dbReference>
<dbReference type="Pfam" id="PF06580">
    <property type="entry name" value="His_kinase"/>
    <property type="match status" value="1"/>
</dbReference>
<evidence type="ECO:0000313" key="4">
    <source>
        <dbReference type="Proteomes" id="UP000319486"/>
    </source>
</evidence>
<feature type="domain" description="Signal transduction histidine kinase internal region" evidence="2">
    <location>
        <begin position="169"/>
        <end position="249"/>
    </location>
</feature>
<reference evidence="3 4" key="1">
    <citation type="journal article" date="2019" name="Environ. Microbiol.">
        <title>Species interactions and distinct microbial communities in high Arctic permafrost affected cryosols are associated with the CH4 and CO2 gas fluxes.</title>
        <authorList>
            <person name="Altshuler I."/>
            <person name="Hamel J."/>
            <person name="Turney S."/>
            <person name="Magnuson E."/>
            <person name="Levesque R."/>
            <person name="Greer C."/>
            <person name="Whyte L.G."/>
        </authorList>
    </citation>
    <scope>NUCLEOTIDE SEQUENCE [LARGE SCALE GENOMIC DNA]</scope>
    <source>
        <strain evidence="3 4">S13Y</strain>
    </source>
</reference>
<feature type="transmembrane region" description="Helical" evidence="1">
    <location>
        <begin position="20"/>
        <end position="43"/>
    </location>
</feature>
<evidence type="ECO:0000313" key="3">
    <source>
        <dbReference type="EMBL" id="TPG11470.1"/>
    </source>
</evidence>
<proteinExistence type="predicted"/>